<evidence type="ECO:0008006" key="4">
    <source>
        <dbReference type="Google" id="ProtNLM"/>
    </source>
</evidence>
<keyword evidence="3" id="KW-1185">Reference proteome</keyword>
<protein>
    <recommendedName>
        <fullName evidence="4">HypC/HybG/HupF family hydrogenase formation chaperone</fullName>
    </recommendedName>
</protein>
<dbReference type="Gene3D" id="2.30.30.140">
    <property type="match status" value="1"/>
</dbReference>
<evidence type="ECO:0000313" key="2">
    <source>
        <dbReference type="EMBL" id="TDC16142.1"/>
    </source>
</evidence>
<comment type="similarity">
    <text evidence="1">Belongs to the HupF/HypC family.</text>
</comment>
<organism evidence="2 3">
    <name type="scientific">Actinomadura bangladeshensis</name>
    <dbReference type="NCBI Taxonomy" id="453573"/>
    <lineage>
        <taxon>Bacteria</taxon>
        <taxon>Bacillati</taxon>
        <taxon>Actinomycetota</taxon>
        <taxon>Actinomycetes</taxon>
        <taxon>Streptosporangiales</taxon>
        <taxon>Thermomonosporaceae</taxon>
        <taxon>Actinomadura</taxon>
    </lineage>
</organism>
<accession>A0A4R4P7J9</accession>
<name>A0A4R4P7J9_9ACTN</name>
<dbReference type="OrthoDB" id="9806017at2"/>
<dbReference type="Proteomes" id="UP000295431">
    <property type="component" value="Unassembled WGS sequence"/>
</dbReference>
<evidence type="ECO:0000256" key="1">
    <source>
        <dbReference type="ARBA" id="ARBA00006018"/>
    </source>
</evidence>
<reference evidence="2 3" key="1">
    <citation type="submission" date="2019-03" db="EMBL/GenBank/DDBJ databases">
        <title>Draft genome sequences of novel Actinobacteria.</title>
        <authorList>
            <person name="Sahin N."/>
            <person name="Ay H."/>
            <person name="Saygin H."/>
        </authorList>
    </citation>
    <scope>NUCLEOTIDE SEQUENCE [LARGE SCALE GENOMIC DNA]</scope>
    <source>
        <strain evidence="2 3">DSM 45347</strain>
    </source>
</reference>
<dbReference type="Pfam" id="PF01455">
    <property type="entry name" value="HupF_HypC"/>
    <property type="match status" value="1"/>
</dbReference>
<comment type="caution">
    <text evidence="2">The sequence shown here is derived from an EMBL/GenBank/DDBJ whole genome shotgun (WGS) entry which is preliminary data.</text>
</comment>
<gene>
    <name evidence="2" type="ORF">E1284_13415</name>
</gene>
<sequence length="77" mass="7882">MCLEQVGRVVTTGDGRAVVARGKARAVVSLVILTLEGVPVVSGDWLVMHSGIAVRKISAEEAAGMAAVRDGAGGRRP</sequence>
<proteinExistence type="inferred from homology"/>
<dbReference type="EMBL" id="SMJW01000055">
    <property type="protein sequence ID" value="TDC16142.1"/>
    <property type="molecule type" value="Genomic_DNA"/>
</dbReference>
<dbReference type="AlphaFoldDB" id="A0A4R4P7J9"/>
<dbReference type="InterPro" id="IPR001109">
    <property type="entry name" value="Hydrogenase_HupF/HypC"/>
</dbReference>
<dbReference type="SUPFAM" id="SSF159127">
    <property type="entry name" value="HupF/HypC-like"/>
    <property type="match status" value="1"/>
</dbReference>
<evidence type="ECO:0000313" key="3">
    <source>
        <dbReference type="Proteomes" id="UP000295431"/>
    </source>
</evidence>
<dbReference type="RefSeq" id="WP_131939389.1">
    <property type="nucleotide sequence ID" value="NZ_BAAAMX010000065.1"/>
</dbReference>